<dbReference type="AlphaFoldDB" id="A0A644XXG9"/>
<feature type="region of interest" description="Disordered" evidence="1">
    <location>
        <begin position="95"/>
        <end position="126"/>
    </location>
</feature>
<organism evidence="2">
    <name type="scientific">bioreactor metagenome</name>
    <dbReference type="NCBI Taxonomy" id="1076179"/>
    <lineage>
        <taxon>unclassified sequences</taxon>
        <taxon>metagenomes</taxon>
        <taxon>ecological metagenomes</taxon>
    </lineage>
</organism>
<name>A0A644XXG9_9ZZZZ</name>
<evidence type="ECO:0000256" key="1">
    <source>
        <dbReference type="SAM" id="MobiDB-lite"/>
    </source>
</evidence>
<proteinExistence type="predicted"/>
<feature type="region of interest" description="Disordered" evidence="1">
    <location>
        <begin position="1"/>
        <end position="55"/>
    </location>
</feature>
<reference evidence="2" key="1">
    <citation type="submission" date="2019-08" db="EMBL/GenBank/DDBJ databases">
        <authorList>
            <person name="Kucharzyk K."/>
            <person name="Murdoch R.W."/>
            <person name="Higgins S."/>
            <person name="Loffler F."/>
        </authorList>
    </citation>
    <scope>NUCLEOTIDE SEQUENCE</scope>
</reference>
<dbReference type="EMBL" id="VSSQ01003475">
    <property type="protein sequence ID" value="MPM20875.1"/>
    <property type="molecule type" value="Genomic_DNA"/>
</dbReference>
<protein>
    <submittedName>
        <fullName evidence="2">Uncharacterized protein</fullName>
    </submittedName>
</protein>
<feature type="compositionally biased region" description="Basic and acidic residues" evidence="1">
    <location>
        <begin position="97"/>
        <end position="114"/>
    </location>
</feature>
<sequence length="291" mass="31548">MELPRLGGHVQVGDELQGPVDVPLLTGEDDLAARGVGENGEAEDRASRDFRQVGQVGGDNLGGCLRDLHRPGLEDLVGPVQGPDEVDSPVHVGCPAGEKDVVPPANGEHRDRPSRGLAHRGGDEVGGNVIQGDHLGDRLLPLPRPHLSGPHIRLSRASRLEGHHLAEPRSLLQGVAVHLQHGDEHLAGFLQGKGLRGNDRNGPLHAGSEDEVFVQQFRHEPDELHHVNILEVELGVPRGPHSPGRLHEGEFVVLGRRLGQGPRHHEEQDKCEQQKFPDHCLLPLEIMRSGT</sequence>
<comment type="caution">
    <text evidence="2">The sequence shown here is derived from an EMBL/GenBank/DDBJ whole genome shotgun (WGS) entry which is preliminary data.</text>
</comment>
<gene>
    <name evidence="2" type="ORF">SDC9_67313</name>
</gene>
<accession>A0A644XXG9</accession>
<evidence type="ECO:0000313" key="2">
    <source>
        <dbReference type="EMBL" id="MPM20875.1"/>
    </source>
</evidence>
<feature type="compositionally biased region" description="Basic and acidic residues" evidence="1">
    <location>
        <begin position="42"/>
        <end position="51"/>
    </location>
</feature>